<organism evidence="9 10">
    <name type="scientific">Patiria miniata</name>
    <name type="common">Bat star</name>
    <name type="synonym">Asterina miniata</name>
    <dbReference type="NCBI Taxonomy" id="46514"/>
    <lineage>
        <taxon>Eukaryota</taxon>
        <taxon>Metazoa</taxon>
        <taxon>Echinodermata</taxon>
        <taxon>Eleutherozoa</taxon>
        <taxon>Asterozoa</taxon>
        <taxon>Asteroidea</taxon>
        <taxon>Valvatacea</taxon>
        <taxon>Valvatida</taxon>
        <taxon>Asterinidae</taxon>
        <taxon>Patiria</taxon>
    </lineage>
</organism>
<evidence type="ECO:0000256" key="3">
    <source>
        <dbReference type="ARBA" id="ARBA00022801"/>
    </source>
</evidence>
<feature type="active site" description="Acyl-ester intermediate" evidence="5">
    <location>
        <position position="218"/>
    </location>
</feature>
<dbReference type="EnsemblMetazoa" id="XM_038205883.1">
    <property type="protein sequence ID" value="XP_038061811.1"/>
    <property type="gene ID" value="LOC119732395"/>
</dbReference>
<dbReference type="InterPro" id="IPR050654">
    <property type="entry name" value="AChE-related_enzymes"/>
</dbReference>
<keyword evidence="6" id="KW-0732">Signal</keyword>
<comment type="similarity">
    <text evidence="1 6">Belongs to the type-B carboxylesterase/lipase family.</text>
</comment>
<feature type="transmembrane region" description="Helical" evidence="7">
    <location>
        <begin position="604"/>
        <end position="626"/>
    </location>
</feature>
<reference evidence="9" key="1">
    <citation type="submission" date="2022-11" db="UniProtKB">
        <authorList>
            <consortium name="EnsemblMetazoa"/>
        </authorList>
    </citation>
    <scope>IDENTIFICATION</scope>
</reference>
<keyword evidence="7" id="KW-1133">Transmembrane helix</keyword>
<feature type="domain" description="Carboxylesterase type B" evidence="8">
    <location>
        <begin position="26"/>
        <end position="553"/>
    </location>
</feature>
<sequence length="628" mass="69071">MGSNCLRLQVVLSLGLLMALTAAQDQPTVTVEQGDLFGTTEIFQESEFLKVNKTIDVFKGIPFAEPPVGTLRFKPPVAKQPWEITYNATYFRDACVQIDSAFVGSHPRSEDCLHLNIWAPRPGVQGGAAVMVWIHGGAHMGGTATSNQYDGVALAAFGDVIVVSMNYRVNVFGFLYTGDEGAPGNVGLRDHILGLKWIKNNIAAFGGDSERITIFGESAGSASVSFLLLSKEAEGLFSNAIMESGTVFAPWPFTEDKDRLRRYSFDIGEKVGCTAEESAALLDCLRTKDSLAVFNAATSISSNTPHVVVDGTFLDDTPANLYAKGEYIHAKLLMGSTRDEGTVFTFINPLFQPYMINSTSDEIPILPRDIVVQAISEEVVNLFGGANDQLVAAIEQHYVDWSQADKEDANYFWTFVGYSTDGQFACGTDRVARYHAQGDDDVFMYQMRRRDVLYSTLGDLFPSWLGATHGADIWFVFGHPFLPENRPFYGSMFDDDKALSVKFMEFWTSFAKTGTPDASGVWPKFTVPELEYIGLDVNLTTGRALKSEECHFWNVIADKLRTLPRGSCTSDLWRETSKGRYSCVIEEDLCDALDCKDETPQTCAAGGVFAMKLLMAAVAFVSLIVAKQ</sequence>
<feature type="active site" description="Charge relay system" evidence="5">
    <location>
        <position position="469"/>
    </location>
</feature>
<keyword evidence="7" id="KW-0812">Transmembrane</keyword>
<dbReference type="GO" id="GO:0004104">
    <property type="term" value="F:cholinesterase activity"/>
    <property type="evidence" value="ECO:0007669"/>
    <property type="project" value="InterPro"/>
</dbReference>
<dbReference type="PROSITE" id="PS00122">
    <property type="entry name" value="CARBOXYLESTERASE_B_1"/>
    <property type="match status" value="1"/>
</dbReference>
<dbReference type="OMA" id="SYHQADI"/>
<dbReference type="Gene3D" id="3.40.50.1820">
    <property type="entry name" value="alpha/beta hydrolase"/>
    <property type="match status" value="1"/>
</dbReference>
<accession>A0A914AE98</accession>
<dbReference type="Proteomes" id="UP000887568">
    <property type="component" value="Unplaced"/>
</dbReference>
<evidence type="ECO:0000313" key="9">
    <source>
        <dbReference type="EnsemblMetazoa" id="XP_038061811.1"/>
    </source>
</evidence>
<dbReference type="InterPro" id="IPR002018">
    <property type="entry name" value="CarbesteraseB"/>
</dbReference>
<evidence type="ECO:0000256" key="7">
    <source>
        <dbReference type="SAM" id="Phobius"/>
    </source>
</evidence>
<evidence type="ECO:0000259" key="8">
    <source>
        <dbReference type="Pfam" id="PF00135"/>
    </source>
</evidence>
<keyword evidence="10" id="KW-1185">Reference proteome</keyword>
<evidence type="ECO:0000256" key="2">
    <source>
        <dbReference type="ARBA" id="ARBA00022487"/>
    </source>
</evidence>
<keyword evidence="3 6" id="KW-0378">Hydrolase</keyword>
<dbReference type="GeneID" id="119732395"/>
<evidence type="ECO:0000256" key="4">
    <source>
        <dbReference type="ARBA" id="ARBA00023157"/>
    </source>
</evidence>
<feature type="chain" id="PRO_5038164879" description="Carboxylic ester hydrolase" evidence="6">
    <location>
        <begin position="24"/>
        <end position="628"/>
    </location>
</feature>
<dbReference type="PANTHER" id="PTHR43918">
    <property type="entry name" value="ACETYLCHOLINESTERASE"/>
    <property type="match status" value="1"/>
</dbReference>
<keyword evidence="4" id="KW-1015">Disulfide bond</keyword>
<dbReference type="EC" id="3.1.1.-" evidence="6"/>
<dbReference type="PANTHER" id="PTHR43918:SF4">
    <property type="entry name" value="CARBOXYLIC ESTER HYDROLASE"/>
    <property type="match status" value="1"/>
</dbReference>
<evidence type="ECO:0000256" key="5">
    <source>
        <dbReference type="PIRSR" id="PIRSR600997-1"/>
    </source>
</evidence>
<feature type="active site" description="Charge relay system" evidence="5">
    <location>
        <position position="340"/>
    </location>
</feature>
<protein>
    <recommendedName>
        <fullName evidence="6">Carboxylic ester hydrolase</fullName>
        <ecNumber evidence="6">3.1.1.-</ecNumber>
    </recommendedName>
</protein>
<evidence type="ECO:0000313" key="10">
    <source>
        <dbReference type="Proteomes" id="UP000887568"/>
    </source>
</evidence>
<feature type="signal peptide" evidence="6">
    <location>
        <begin position="1"/>
        <end position="23"/>
    </location>
</feature>
<dbReference type="Pfam" id="PF00135">
    <property type="entry name" value="COesterase"/>
    <property type="match status" value="1"/>
</dbReference>
<dbReference type="RefSeq" id="XP_038061811.1">
    <property type="nucleotide sequence ID" value="XM_038205883.1"/>
</dbReference>
<dbReference type="InterPro" id="IPR029058">
    <property type="entry name" value="AB_hydrolase_fold"/>
</dbReference>
<name>A0A914AE98_PATMI</name>
<keyword evidence="2" id="KW-0719">Serine esterase</keyword>
<keyword evidence="7" id="KW-0472">Membrane</keyword>
<dbReference type="InterPro" id="IPR000997">
    <property type="entry name" value="Cholinesterase"/>
</dbReference>
<dbReference type="OrthoDB" id="6514353at2759"/>
<dbReference type="SUPFAM" id="SSF53474">
    <property type="entry name" value="alpha/beta-Hydrolases"/>
    <property type="match status" value="1"/>
</dbReference>
<proteinExistence type="inferred from homology"/>
<evidence type="ECO:0000256" key="6">
    <source>
        <dbReference type="RuleBase" id="RU361235"/>
    </source>
</evidence>
<dbReference type="AlphaFoldDB" id="A0A914AE98"/>
<dbReference type="PRINTS" id="PR00878">
    <property type="entry name" value="CHOLNESTRASE"/>
</dbReference>
<dbReference type="InterPro" id="IPR019826">
    <property type="entry name" value="Carboxylesterase_B_AS"/>
</dbReference>
<evidence type="ECO:0000256" key="1">
    <source>
        <dbReference type="ARBA" id="ARBA00005964"/>
    </source>
</evidence>